<dbReference type="RefSeq" id="XP_002668920.1">
    <property type="nucleotide sequence ID" value="XM_002668874.1"/>
</dbReference>
<feature type="domain" description="3-beta hydroxysteroid dehydrogenase/isomerase" evidence="1">
    <location>
        <begin position="117"/>
        <end position="210"/>
    </location>
</feature>
<dbReference type="GeneID" id="8860882"/>
<dbReference type="InParanoid" id="D2W440"/>
<dbReference type="Pfam" id="PF01073">
    <property type="entry name" value="3Beta_HSD"/>
    <property type="match status" value="1"/>
</dbReference>
<name>D2W440_NAEGR</name>
<dbReference type="InterPro" id="IPR036291">
    <property type="entry name" value="NAD(P)-bd_dom_sf"/>
</dbReference>
<dbReference type="AlphaFoldDB" id="D2W440"/>
<organism evidence="3">
    <name type="scientific">Naegleria gruberi</name>
    <name type="common">Amoeba</name>
    <dbReference type="NCBI Taxonomy" id="5762"/>
    <lineage>
        <taxon>Eukaryota</taxon>
        <taxon>Discoba</taxon>
        <taxon>Heterolobosea</taxon>
        <taxon>Tetramitia</taxon>
        <taxon>Eutetramitia</taxon>
        <taxon>Vahlkampfiidae</taxon>
        <taxon>Naegleria</taxon>
    </lineage>
</organism>
<evidence type="ECO:0000313" key="3">
    <source>
        <dbReference type="Proteomes" id="UP000006671"/>
    </source>
</evidence>
<dbReference type="KEGG" id="ngr:NAEGRDRAFT_76170"/>
<dbReference type="Proteomes" id="UP000006671">
    <property type="component" value="Unassembled WGS sequence"/>
</dbReference>
<evidence type="ECO:0000313" key="2">
    <source>
        <dbReference type="EMBL" id="EFC36176.1"/>
    </source>
</evidence>
<evidence type="ECO:0000259" key="1">
    <source>
        <dbReference type="Pfam" id="PF01073"/>
    </source>
</evidence>
<protein>
    <submittedName>
        <fullName evidence="2">Predicted protein</fullName>
    </submittedName>
</protein>
<proteinExistence type="predicted"/>
<reference evidence="2 3" key="1">
    <citation type="journal article" date="2010" name="Cell">
        <title>The genome of Naegleria gruberi illuminates early eukaryotic versatility.</title>
        <authorList>
            <person name="Fritz-Laylin L.K."/>
            <person name="Prochnik S.E."/>
            <person name="Ginger M.L."/>
            <person name="Dacks J.B."/>
            <person name="Carpenter M.L."/>
            <person name="Field M.C."/>
            <person name="Kuo A."/>
            <person name="Paredez A."/>
            <person name="Chapman J."/>
            <person name="Pham J."/>
            <person name="Shu S."/>
            <person name="Neupane R."/>
            <person name="Cipriano M."/>
            <person name="Mancuso J."/>
            <person name="Tu H."/>
            <person name="Salamov A."/>
            <person name="Lindquist E."/>
            <person name="Shapiro H."/>
            <person name="Lucas S."/>
            <person name="Grigoriev I.V."/>
            <person name="Cande W.Z."/>
            <person name="Fulton C."/>
            <person name="Rokhsar D.S."/>
            <person name="Dawson S.C."/>
        </authorList>
    </citation>
    <scope>NUCLEOTIDE SEQUENCE [LARGE SCALE GENOMIC DNA]</scope>
    <source>
        <strain evidence="2 3">NEG-M</strain>
    </source>
</reference>
<dbReference type="EMBL" id="GG738936">
    <property type="protein sequence ID" value="EFC36176.1"/>
    <property type="molecule type" value="Genomic_DNA"/>
</dbReference>
<accession>D2W440</accession>
<dbReference type="SUPFAM" id="SSF51735">
    <property type="entry name" value="NAD(P)-binding Rossmann-fold domains"/>
    <property type="match status" value="1"/>
</dbReference>
<dbReference type="GO" id="GO:0016616">
    <property type="term" value="F:oxidoreductase activity, acting on the CH-OH group of donors, NAD or NADP as acceptor"/>
    <property type="evidence" value="ECO:0007669"/>
    <property type="project" value="InterPro"/>
</dbReference>
<dbReference type="VEuPathDB" id="AmoebaDB:NAEGRDRAFT_76170"/>
<dbReference type="InterPro" id="IPR002225">
    <property type="entry name" value="3Beta_OHSteriod_DH/Estase"/>
</dbReference>
<keyword evidence="3" id="KW-1185">Reference proteome</keyword>
<dbReference type="GO" id="GO:0006694">
    <property type="term" value="P:steroid biosynthetic process"/>
    <property type="evidence" value="ECO:0007669"/>
    <property type="project" value="InterPro"/>
</dbReference>
<dbReference type="OrthoDB" id="2735536at2759"/>
<gene>
    <name evidence="2" type="ORF">NAEGRDRAFT_76170</name>
</gene>
<sequence length="271" mass="31425">MSSPSQQQQLHTVLITGGCGCIAQHLTKELLLNHEELNIDKIILLDVQREWTPFWHVYNNSNTINNTTTIESNNDDNSNNNSNSNNNIWKYPSLEIEKEKIKFYQIDIKAHKLVIERPFKENQKLNSLVLTLCMTIYGEGDQNTLNLIQSNRTNLDISAKGHSLYAGNAAHAHILAFKQLLNNPNMVRGMTFSVHENNFGQLYFKALRGIMKITKFVIDVTYLNRYDDFDLKNIEKYLNYKPKYKSEQAYDRIAHYLKSLEKLGKIKLPKM</sequence>
<dbReference type="Gene3D" id="3.40.50.720">
    <property type="entry name" value="NAD(P)-binding Rossmann-like Domain"/>
    <property type="match status" value="1"/>
</dbReference>